<keyword evidence="2" id="KW-0808">Transferase</keyword>
<dbReference type="GO" id="GO:0009360">
    <property type="term" value="C:DNA polymerase III complex"/>
    <property type="evidence" value="ECO:0007669"/>
    <property type="project" value="TreeGrafter"/>
</dbReference>
<dbReference type="Gene3D" id="3.40.50.300">
    <property type="entry name" value="P-loop containing nucleotide triphosphate hydrolases"/>
    <property type="match status" value="1"/>
</dbReference>
<dbReference type="NCBIfam" id="NF005677">
    <property type="entry name" value="PRK07471.1"/>
    <property type="match status" value="1"/>
</dbReference>
<feature type="region of interest" description="Disordered" evidence="1">
    <location>
        <begin position="1"/>
        <end position="21"/>
    </location>
</feature>
<dbReference type="SUPFAM" id="SSF52540">
    <property type="entry name" value="P-loop containing nucleoside triphosphate hydrolases"/>
    <property type="match status" value="1"/>
</dbReference>
<dbReference type="Proteomes" id="UP000885830">
    <property type="component" value="Unassembled WGS sequence"/>
</dbReference>
<evidence type="ECO:0000313" key="2">
    <source>
        <dbReference type="EMBL" id="HHL43243.1"/>
    </source>
</evidence>
<dbReference type="Pfam" id="PF13177">
    <property type="entry name" value="DNA_pol3_delta2"/>
    <property type="match status" value="1"/>
</dbReference>
<organism evidence="2">
    <name type="scientific">Hellea balneolensis</name>
    <dbReference type="NCBI Taxonomy" id="287478"/>
    <lineage>
        <taxon>Bacteria</taxon>
        <taxon>Pseudomonadati</taxon>
        <taxon>Pseudomonadota</taxon>
        <taxon>Alphaproteobacteria</taxon>
        <taxon>Maricaulales</taxon>
        <taxon>Robiginitomaculaceae</taxon>
        <taxon>Hellea</taxon>
    </lineage>
</organism>
<dbReference type="AlphaFoldDB" id="A0A7C5R123"/>
<dbReference type="PANTHER" id="PTHR11669">
    <property type="entry name" value="REPLICATION FACTOR C / DNA POLYMERASE III GAMMA-TAU SUBUNIT"/>
    <property type="match status" value="1"/>
</dbReference>
<dbReference type="GO" id="GO:0003887">
    <property type="term" value="F:DNA-directed DNA polymerase activity"/>
    <property type="evidence" value="ECO:0007669"/>
    <property type="project" value="UniProtKB-EC"/>
</dbReference>
<sequence>MVARGEAIDLPQADQAPGCPHPREVFDLIGHENIERDFAALYDADTLHHAWLLTGPKGIGKATLAYRMIRRVLGGVPQTVGQLDVPETDTVAKRIRSLGHGDFLLIRRPYDLKTKKLRSQILISEIRKVSQFFTKKASEGGWRVCLIDSADEMNPSATNALLKTLEEPPEKCLIILLSKTPGRLLPTIRSRCKTVNLRAVPKAQIKTWAQAITNSSADDIQNALTLAGGTPGMVLALLNHADDLLRPLQTFLASFPRPNTELVHRISDKLALVSANDSFDLFWEIMDRLISAQAIYTATGEWTLPGDPIAKQSTVSHWLDLQRTFKDMRGAQAGLNMNKKTVLLDALTRLSA</sequence>
<dbReference type="EMBL" id="DRMJ01000333">
    <property type="protein sequence ID" value="HHL43243.1"/>
    <property type="molecule type" value="Genomic_DNA"/>
</dbReference>
<name>A0A7C5R123_9PROT</name>
<dbReference type="GO" id="GO:0006261">
    <property type="term" value="P:DNA-templated DNA replication"/>
    <property type="evidence" value="ECO:0007669"/>
    <property type="project" value="TreeGrafter"/>
</dbReference>
<protein>
    <submittedName>
        <fullName evidence="2">DNA polymerase III subunit delta</fullName>
        <ecNumber evidence="2">2.7.7.7</ecNumber>
    </submittedName>
</protein>
<dbReference type="PANTHER" id="PTHR11669:SF8">
    <property type="entry name" value="DNA POLYMERASE III SUBUNIT DELTA"/>
    <property type="match status" value="1"/>
</dbReference>
<keyword evidence="2" id="KW-0548">Nucleotidyltransferase</keyword>
<gene>
    <name evidence="2" type="ORF">ENJ42_06480</name>
</gene>
<dbReference type="InterPro" id="IPR050238">
    <property type="entry name" value="DNA_Rep/Repair_Clamp_Loader"/>
</dbReference>
<evidence type="ECO:0000256" key="1">
    <source>
        <dbReference type="SAM" id="MobiDB-lite"/>
    </source>
</evidence>
<accession>A0A7C5R123</accession>
<proteinExistence type="predicted"/>
<reference evidence="2" key="1">
    <citation type="journal article" date="2020" name="mSystems">
        <title>Genome- and Community-Level Interaction Insights into Carbon Utilization and Element Cycling Functions of Hydrothermarchaeota in Hydrothermal Sediment.</title>
        <authorList>
            <person name="Zhou Z."/>
            <person name="Liu Y."/>
            <person name="Xu W."/>
            <person name="Pan J."/>
            <person name="Luo Z.H."/>
            <person name="Li M."/>
        </authorList>
    </citation>
    <scope>NUCLEOTIDE SEQUENCE [LARGE SCALE GENOMIC DNA]</scope>
    <source>
        <strain evidence="2">HyVt-485</strain>
    </source>
</reference>
<comment type="caution">
    <text evidence="2">The sequence shown here is derived from an EMBL/GenBank/DDBJ whole genome shotgun (WGS) entry which is preliminary data.</text>
</comment>
<dbReference type="InterPro" id="IPR027417">
    <property type="entry name" value="P-loop_NTPase"/>
</dbReference>
<dbReference type="EC" id="2.7.7.7" evidence="2"/>